<dbReference type="RefSeq" id="WP_021286344.1">
    <property type="nucleotide sequence ID" value="NZ_AUPZ01000001.1"/>
</dbReference>
<dbReference type="Gene3D" id="3.40.50.150">
    <property type="entry name" value="Vaccinia Virus protein VP39"/>
    <property type="match status" value="1"/>
</dbReference>
<dbReference type="eggNOG" id="COG2227">
    <property type="taxonomic scope" value="Bacteria"/>
</dbReference>
<name>T0L4A4_9BACT</name>
<dbReference type="EMBL" id="AUPZ01000001">
    <property type="protein sequence ID" value="EQB40723.1"/>
    <property type="molecule type" value="Genomic_DNA"/>
</dbReference>
<keyword evidence="2" id="KW-1185">Reference proteome</keyword>
<dbReference type="Pfam" id="PF13489">
    <property type="entry name" value="Methyltransf_23"/>
    <property type="match status" value="1"/>
</dbReference>
<reference evidence="1 2" key="1">
    <citation type="submission" date="2013-07" db="EMBL/GenBank/DDBJ databases">
        <title>Sulfurimonas hongkongensis AST-10 Genome Sequencing.</title>
        <authorList>
            <person name="Cai L."/>
            <person name="Zhang T."/>
        </authorList>
    </citation>
    <scope>NUCLEOTIDE SEQUENCE [LARGE SCALE GENOMIC DNA]</scope>
    <source>
        <strain evidence="1 2">AST-10</strain>
    </source>
</reference>
<evidence type="ECO:0000313" key="1">
    <source>
        <dbReference type="EMBL" id="EQB40723.1"/>
    </source>
</evidence>
<dbReference type="STRING" id="1172190.M947_00290"/>
<proteinExistence type="predicted"/>
<dbReference type="CDD" id="cd02440">
    <property type="entry name" value="AdoMet_MTases"/>
    <property type="match status" value="1"/>
</dbReference>
<evidence type="ECO:0008006" key="3">
    <source>
        <dbReference type="Google" id="ProtNLM"/>
    </source>
</evidence>
<dbReference type="Proteomes" id="UP000015520">
    <property type="component" value="Unassembled WGS sequence"/>
</dbReference>
<organism evidence="1 2">
    <name type="scientific">Sulfurimonas hongkongensis</name>
    <dbReference type="NCBI Taxonomy" id="1172190"/>
    <lineage>
        <taxon>Bacteria</taxon>
        <taxon>Pseudomonadati</taxon>
        <taxon>Campylobacterota</taxon>
        <taxon>Epsilonproteobacteria</taxon>
        <taxon>Campylobacterales</taxon>
        <taxon>Sulfurimonadaceae</taxon>
        <taxon>Sulfurimonas</taxon>
    </lineage>
</organism>
<sequence>MKSCKICSASTTLIQNHKTKKLYYRCKECDYVFMDEQFFIDEARERLHYDKHDNNFACHGYVKMFERLIDEFVPLAEIEDALDFGCGEGEVLPVLLERKGVRCDRYDLFYLPKKVYRDKRYDLIVSTEVIEHLESPLEVLQELSLHLRDGAYVLLMTRFHPQDDEKFLEWFYIRDVTHIGFFSLKTFEYLASRLSLELVKHNSKNTILFKKI</sequence>
<protein>
    <recommendedName>
        <fullName evidence="3">2-polyprenyl-3-methyl-5-hydroxy-6-metoxy-1, 4-benzoquinol methylase</fullName>
    </recommendedName>
</protein>
<evidence type="ECO:0000313" key="2">
    <source>
        <dbReference type="Proteomes" id="UP000015520"/>
    </source>
</evidence>
<accession>T0L4A4</accession>
<comment type="caution">
    <text evidence="1">The sequence shown here is derived from an EMBL/GenBank/DDBJ whole genome shotgun (WGS) entry which is preliminary data.</text>
</comment>
<dbReference type="PATRIC" id="fig|1172190.3.peg.56"/>
<dbReference type="InterPro" id="IPR029063">
    <property type="entry name" value="SAM-dependent_MTases_sf"/>
</dbReference>
<dbReference type="AlphaFoldDB" id="T0L4A4"/>
<dbReference type="SUPFAM" id="SSF53335">
    <property type="entry name" value="S-adenosyl-L-methionine-dependent methyltransferases"/>
    <property type="match status" value="1"/>
</dbReference>
<gene>
    <name evidence="1" type="ORF">M947_00290</name>
</gene>